<dbReference type="EMBL" id="CP001287">
    <property type="protein sequence ID" value="ACK66687.1"/>
    <property type="molecule type" value="Genomic_DNA"/>
</dbReference>
<name>B7K5F4_RIPO1</name>
<dbReference type="AlphaFoldDB" id="B7K5F4"/>
<sequence>MYLADSTNFISFKDLIDLTIGNQSNLWLTIQIFILIIND</sequence>
<evidence type="ECO:0000313" key="2">
    <source>
        <dbReference type="Proteomes" id="UP000008204"/>
    </source>
</evidence>
<accession>B7K5F4</accession>
<evidence type="ECO:0000313" key="1">
    <source>
        <dbReference type="EMBL" id="ACK66687.1"/>
    </source>
</evidence>
<protein>
    <submittedName>
        <fullName evidence="1">Uncharacterized protein</fullName>
    </submittedName>
</protein>
<gene>
    <name evidence="1" type="ordered locus">PCC8801_2686</name>
</gene>
<dbReference type="HOGENOM" id="CLU_3308349_0_0_3"/>
<proteinExistence type="predicted"/>
<dbReference type="Proteomes" id="UP000008204">
    <property type="component" value="Chromosome"/>
</dbReference>
<dbReference type="KEGG" id="cyp:PCC8801_2686"/>
<keyword evidence="2" id="KW-1185">Reference proteome</keyword>
<reference evidence="2" key="1">
    <citation type="journal article" date="2011" name="MBio">
        <title>Novel metabolic attributes of the genus Cyanothece, comprising a group of unicellular nitrogen-fixing Cyanobacteria.</title>
        <authorList>
            <person name="Bandyopadhyay A."/>
            <person name="Elvitigala T."/>
            <person name="Welsh E."/>
            <person name="Stockel J."/>
            <person name="Liberton M."/>
            <person name="Min H."/>
            <person name="Sherman L.A."/>
            <person name="Pakrasi H.B."/>
        </authorList>
    </citation>
    <scope>NUCLEOTIDE SEQUENCE [LARGE SCALE GENOMIC DNA]</scope>
    <source>
        <strain evidence="2">PCC 8801</strain>
    </source>
</reference>
<dbReference type="STRING" id="41431.PCC8801_2686"/>
<organism evidence="1 2">
    <name type="scientific">Rippkaea orientalis (strain PCC 8801 / RF-1)</name>
    <name type="common">Cyanothece sp. (strain PCC 8801)</name>
    <dbReference type="NCBI Taxonomy" id="41431"/>
    <lineage>
        <taxon>Bacteria</taxon>
        <taxon>Bacillati</taxon>
        <taxon>Cyanobacteriota</taxon>
        <taxon>Cyanophyceae</taxon>
        <taxon>Oscillatoriophycideae</taxon>
        <taxon>Chroococcales</taxon>
        <taxon>Aphanothecaceae</taxon>
        <taxon>Rippkaea</taxon>
        <taxon>Rippkaea orientalis</taxon>
    </lineage>
</organism>